<feature type="repeat" description="TPR" evidence="10">
    <location>
        <begin position="510"/>
        <end position="543"/>
    </location>
</feature>
<feature type="repeat" description="TPR" evidence="10">
    <location>
        <begin position="90"/>
        <end position="123"/>
    </location>
</feature>
<dbReference type="InterPro" id="IPR024983">
    <property type="entry name" value="CHAT_dom"/>
</dbReference>
<dbReference type="PROSITE" id="PS50005">
    <property type="entry name" value="TPR"/>
    <property type="match status" value="10"/>
</dbReference>
<evidence type="ECO:0000256" key="12">
    <source>
        <dbReference type="SAM" id="MobiDB-lite"/>
    </source>
</evidence>
<feature type="repeat" description="TPR" evidence="10">
    <location>
        <begin position="342"/>
        <end position="375"/>
    </location>
</feature>
<keyword evidence="9" id="KW-0206">Cytoskeleton</keyword>
<keyword evidence="15" id="KW-1185">Reference proteome</keyword>
<feature type="repeat" description="TPR" evidence="10">
    <location>
        <begin position="132"/>
        <end position="165"/>
    </location>
</feature>
<keyword evidence="8" id="KW-0505">Motor protein</keyword>
<keyword evidence="3" id="KW-0963">Cytoplasm</keyword>
<dbReference type="SUPFAM" id="SSF48452">
    <property type="entry name" value="TPR-like"/>
    <property type="match status" value="4"/>
</dbReference>
<dbReference type="Pfam" id="PF13181">
    <property type="entry name" value="TPR_8"/>
    <property type="match status" value="1"/>
</dbReference>
<name>A0ABU5U660_9CYAN</name>
<evidence type="ECO:0000256" key="6">
    <source>
        <dbReference type="ARBA" id="ARBA00022803"/>
    </source>
</evidence>
<reference evidence="14 15" key="1">
    <citation type="submission" date="2023-12" db="EMBL/GenBank/DDBJ databases">
        <title>Baltic Sea Cyanobacteria.</title>
        <authorList>
            <person name="Delbaje E."/>
            <person name="Fewer D.P."/>
            <person name="Shishido T.K."/>
        </authorList>
    </citation>
    <scope>NUCLEOTIDE SEQUENCE [LARGE SCALE GENOMIC DNA]</scope>
    <source>
        <strain evidence="14 15">CCNP 1315</strain>
    </source>
</reference>
<keyword evidence="7 11" id="KW-0175">Coiled coil</keyword>
<feature type="repeat" description="TPR" evidence="10">
    <location>
        <begin position="216"/>
        <end position="249"/>
    </location>
</feature>
<evidence type="ECO:0000256" key="8">
    <source>
        <dbReference type="ARBA" id="ARBA00023175"/>
    </source>
</evidence>
<comment type="subcellular location">
    <subcellularLocation>
        <location evidence="1">Cytoplasm</location>
        <location evidence="1">Cytoskeleton</location>
    </subcellularLocation>
</comment>
<feature type="domain" description="CHAT" evidence="13">
    <location>
        <begin position="766"/>
        <end position="1137"/>
    </location>
</feature>
<evidence type="ECO:0000256" key="7">
    <source>
        <dbReference type="ARBA" id="ARBA00023054"/>
    </source>
</evidence>
<protein>
    <submittedName>
        <fullName evidence="14">Tetratricopeptide repeat protein</fullName>
    </submittedName>
</protein>
<dbReference type="Gene3D" id="1.25.40.10">
    <property type="entry name" value="Tetratricopeptide repeat domain"/>
    <property type="match status" value="4"/>
</dbReference>
<dbReference type="EMBL" id="JAYGHT010000189">
    <property type="protein sequence ID" value="MEA5522480.1"/>
    <property type="molecule type" value="Genomic_DNA"/>
</dbReference>
<dbReference type="Pfam" id="PF12770">
    <property type="entry name" value="CHAT"/>
    <property type="match status" value="1"/>
</dbReference>
<dbReference type="PANTHER" id="PTHR45783:SF3">
    <property type="entry name" value="KINESIN LIGHT CHAIN"/>
    <property type="match status" value="1"/>
</dbReference>
<dbReference type="Pfam" id="PF13374">
    <property type="entry name" value="TPR_10"/>
    <property type="match status" value="1"/>
</dbReference>
<dbReference type="InterPro" id="IPR019734">
    <property type="entry name" value="TPR_rpt"/>
</dbReference>
<dbReference type="PROSITE" id="PS51257">
    <property type="entry name" value="PROKAR_LIPOPROTEIN"/>
    <property type="match status" value="1"/>
</dbReference>
<evidence type="ECO:0000313" key="15">
    <source>
        <dbReference type="Proteomes" id="UP001301728"/>
    </source>
</evidence>
<feature type="repeat" description="TPR" evidence="10">
    <location>
        <begin position="468"/>
        <end position="501"/>
    </location>
</feature>
<accession>A0ABU5U660</accession>
<dbReference type="RefSeq" id="WP_323307030.1">
    <property type="nucleotide sequence ID" value="NZ_JAYGHT010000189.1"/>
</dbReference>
<evidence type="ECO:0000256" key="9">
    <source>
        <dbReference type="ARBA" id="ARBA00023212"/>
    </source>
</evidence>
<dbReference type="Proteomes" id="UP001301728">
    <property type="component" value="Unassembled WGS sequence"/>
</dbReference>
<feature type="coiled-coil region" evidence="11">
    <location>
        <begin position="645"/>
        <end position="672"/>
    </location>
</feature>
<feature type="repeat" description="TPR" evidence="10">
    <location>
        <begin position="258"/>
        <end position="291"/>
    </location>
</feature>
<dbReference type="PANTHER" id="PTHR45783">
    <property type="entry name" value="KINESIN LIGHT CHAIN"/>
    <property type="match status" value="1"/>
</dbReference>
<comment type="caution">
    <text evidence="14">The sequence shown here is derived from an EMBL/GenBank/DDBJ whole genome shotgun (WGS) entry which is preliminary data.</text>
</comment>
<gene>
    <name evidence="14" type="ORF">VB854_26455</name>
</gene>
<sequence>MKRTPLKSFFWLTVVIGCSGLLTAIPPVSGQHISPVLLVQQSDELEEANRLHQQVIQLHREGKYNEAIPIAERVLEIRERILGENNLDIATSLNNLALLYNSQGRYTEAEPLYRRSLAILEKALGTEHPNVANSLNNLANLYESQGRFNEAEPLYQRSLAILEKVLGTEHPDVATSLNSLASLYRSQGRYDEAEPLLQRSLAIYEKVLGTEHPSVARSLNNLASLYHLQGRYSQAEPLYKRSLAIYEKALSTEHPSVANSLNNLASLYFSQGRYDEAEPLLQRSLAIREKVLGQEHPAVALSLNNLAELYRSQGRYSQAEPLLQRSLAIWEKALGSEHPDVARSLNNLALLYKDQGRYNQAEPLYQRSLAIWEKALGKEHPDVANSLNNLAELYRSQGHYTEAEPLYQRSLAIREKALGTEHPDVATSLNNLALLYYDQGHYTEAEPLYQRSLAIREKVLGENHPDVATSLNNLALLYKDQGRYNQAEPLYQRSLAILEKVLSTEHPSVAINLNNLASLYNSQGDTTQAINFLSRGLEVQEQNLNVLLATGSERQKQDSMKTVLGSTYYAVYLHIKDAPNNLEASRLALTTILRRKGRILDVMTNDLQLLRENITPENQQLLDELATVRTQLATLIYNKPENIPDEQYRQQVANLREKSEQLEAELSRRSEEFRTISEPVTIETVQQLIPEDAALVEFVLYQPFDAKATPGNRQGKPHYAAYILKSSGEPQWVDLGEAEPIHEAYFKRGGFGQNLVLKASPPFMKKSARSLDELLMQSIRQKLGDVNHIIISPDAELNRIPFAALVDENNRYLIETYKITYLTTGRDLIRLQLEYSHKQPPVIVANPDYDKPGEPTTVAVSKNSESPPAPKPPTLGALKDGGNSGDLEISPQTWGDRGGLSQTWGDRGGLSQVWGARGAKVEMSFGALPGTAEEAKVIAPLLSDVLLLTQSQATENAVKQLDAPKIIHIATHGFFLPNLPRVEPDNSFGFISENTQQNTPIQENPLIRSGLALAGFNPRESGLDDGVLTALEVANLKLRGTKLVVLSACETGLGSIENGEGVYGLRRAFTLAGAESQLMSLWKVNDDGTKELMIKYYQRLLQNEGRSDALRQVQLEMLNSSQYQHPYYWAAFIPVGDWSPMEF</sequence>
<keyword evidence="6 10" id="KW-0802">TPR repeat</keyword>
<dbReference type="Pfam" id="PF13424">
    <property type="entry name" value="TPR_12"/>
    <property type="match status" value="5"/>
</dbReference>
<evidence type="ECO:0000313" key="14">
    <source>
        <dbReference type="EMBL" id="MEA5522480.1"/>
    </source>
</evidence>
<keyword evidence="4" id="KW-0493">Microtubule</keyword>
<dbReference type="SMART" id="SM00028">
    <property type="entry name" value="TPR"/>
    <property type="match status" value="12"/>
</dbReference>
<evidence type="ECO:0000256" key="5">
    <source>
        <dbReference type="ARBA" id="ARBA00022737"/>
    </source>
</evidence>
<evidence type="ECO:0000256" key="3">
    <source>
        <dbReference type="ARBA" id="ARBA00022490"/>
    </source>
</evidence>
<feature type="repeat" description="TPR" evidence="10">
    <location>
        <begin position="426"/>
        <end position="459"/>
    </location>
</feature>
<dbReference type="InterPro" id="IPR011990">
    <property type="entry name" value="TPR-like_helical_dom_sf"/>
</dbReference>
<evidence type="ECO:0000259" key="13">
    <source>
        <dbReference type="Pfam" id="PF12770"/>
    </source>
</evidence>
<evidence type="ECO:0000256" key="1">
    <source>
        <dbReference type="ARBA" id="ARBA00004245"/>
    </source>
</evidence>
<feature type="repeat" description="TPR" evidence="10">
    <location>
        <begin position="384"/>
        <end position="417"/>
    </location>
</feature>
<proteinExistence type="inferred from homology"/>
<evidence type="ECO:0000256" key="10">
    <source>
        <dbReference type="PROSITE-ProRule" id="PRU00339"/>
    </source>
</evidence>
<keyword evidence="5" id="KW-0677">Repeat</keyword>
<feature type="region of interest" description="Disordered" evidence="12">
    <location>
        <begin position="844"/>
        <end position="895"/>
    </location>
</feature>
<comment type="similarity">
    <text evidence="2">Belongs to the kinesin light chain family.</text>
</comment>
<dbReference type="InterPro" id="IPR002151">
    <property type="entry name" value="Kinesin_light"/>
</dbReference>
<organism evidence="14 15">
    <name type="scientific">Limnoraphis robusta CCNP1315</name>
    <dbReference type="NCBI Taxonomy" id="3110306"/>
    <lineage>
        <taxon>Bacteria</taxon>
        <taxon>Bacillati</taxon>
        <taxon>Cyanobacteriota</taxon>
        <taxon>Cyanophyceae</taxon>
        <taxon>Oscillatoriophycideae</taxon>
        <taxon>Oscillatoriales</taxon>
        <taxon>Sirenicapillariaceae</taxon>
        <taxon>Limnoraphis</taxon>
    </lineage>
</organism>
<evidence type="ECO:0000256" key="2">
    <source>
        <dbReference type="ARBA" id="ARBA00009622"/>
    </source>
</evidence>
<feature type="repeat" description="TPR" evidence="10">
    <location>
        <begin position="174"/>
        <end position="207"/>
    </location>
</feature>
<evidence type="ECO:0000256" key="11">
    <source>
        <dbReference type="SAM" id="Coils"/>
    </source>
</evidence>
<evidence type="ECO:0000256" key="4">
    <source>
        <dbReference type="ARBA" id="ARBA00022701"/>
    </source>
</evidence>
<dbReference type="PRINTS" id="PR00381">
    <property type="entry name" value="KINESINLIGHT"/>
</dbReference>